<evidence type="ECO:0000313" key="2">
    <source>
        <dbReference type="Proteomes" id="UP000182762"/>
    </source>
</evidence>
<dbReference type="InterPro" id="IPR015943">
    <property type="entry name" value="WD40/YVTN_repeat-like_dom_sf"/>
</dbReference>
<reference evidence="1 2" key="1">
    <citation type="submission" date="2016-10" db="EMBL/GenBank/DDBJ databases">
        <authorList>
            <person name="Varghese N."/>
            <person name="Submissions S."/>
        </authorList>
    </citation>
    <scope>NUCLEOTIDE SEQUENCE [LARGE SCALE GENOMIC DNA]</scope>
    <source>
        <strain evidence="1 2">DSM 13796</strain>
    </source>
</reference>
<name>A0A1I5XV99_9BACI</name>
<dbReference type="Proteomes" id="UP000182762">
    <property type="component" value="Unassembled WGS sequence"/>
</dbReference>
<sequence>MFHKGATSVVYDGEGSYYLAVKGEGIYRFYNGQFKKVLTIGNRILSLKKVGGNLFGVGDDGTMIKGTDSGERWNLAHLPTKARVWSITGSDENIVATHGQHTIYLSENAGASWRTIKPFENLKNKPTIRSLCITSHFLFIGTQIHSLYGGIWMYSLKTGSLTHINKEEKAMISSLLTLNDSYLVAAKGSSKGRRGKIEYTPILTMERWVFKECKSPGRESCYLDLSEHNGEIYASSTQNRQGFSNIYSVDVYNSALHQCETVKGHGFRVANSEQDFMVAGLYESKYVGCKKDMFVLH</sequence>
<evidence type="ECO:0008006" key="3">
    <source>
        <dbReference type="Google" id="ProtNLM"/>
    </source>
</evidence>
<organism evidence="1 2">
    <name type="scientific">Priestia endophytica DSM 13796</name>
    <dbReference type="NCBI Taxonomy" id="1121089"/>
    <lineage>
        <taxon>Bacteria</taxon>
        <taxon>Bacillati</taxon>
        <taxon>Bacillota</taxon>
        <taxon>Bacilli</taxon>
        <taxon>Bacillales</taxon>
        <taxon>Bacillaceae</taxon>
        <taxon>Priestia</taxon>
    </lineage>
</organism>
<gene>
    <name evidence="1" type="ORF">SAMN02745910_01078</name>
</gene>
<protein>
    <recommendedName>
        <fullName evidence="3">Exo-alpha-sialidase</fullName>
    </recommendedName>
</protein>
<comment type="caution">
    <text evidence="1">The sequence shown here is derived from an EMBL/GenBank/DDBJ whole genome shotgun (WGS) entry which is preliminary data.</text>
</comment>
<evidence type="ECO:0000313" key="1">
    <source>
        <dbReference type="EMBL" id="SFQ35892.1"/>
    </source>
</evidence>
<dbReference type="RefSeq" id="WP_061803534.1">
    <property type="nucleotide sequence ID" value="NZ_FOXX01000002.1"/>
</dbReference>
<accession>A0A1I5XV99</accession>
<dbReference type="SUPFAM" id="SSF110296">
    <property type="entry name" value="Oligoxyloglucan reducing end-specific cellobiohydrolase"/>
    <property type="match status" value="1"/>
</dbReference>
<dbReference type="Gene3D" id="2.130.10.10">
    <property type="entry name" value="YVTN repeat-like/Quinoprotein amine dehydrogenase"/>
    <property type="match status" value="1"/>
</dbReference>
<dbReference type="EMBL" id="FOXX01000002">
    <property type="protein sequence ID" value="SFQ35892.1"/>
    <property type="molecule type" value="Genomic_DNA"/>
</dbReference>
<proteinExistence type="predicted"/>
<dbReference type="GeneID" id="93709811"/>
<keyword evidence="2" id="KW-1185">Reference proteome</keyword>